<dbReference type="CDD" id="cd00591">
    <property type="entry name" value="HU_IHF"/>
    <property type="match status" value="1"/>
</dbReference>
<comment type="similarity">
    <text evidence="1 4">Belongs to the bacterial histone-like protein family.</text>
</comment>
<dbReference type="RefSeq" id="WP_005437012.1">
    <property type="nucleotide sequence ID" value="NZ_JH815521.1"/>
</dbReference>
<dbReference type="STRING" id="742823.HMPREF9465_02168"/>
<comment type="caution">
    <text evidence="5">The sequence shown here is derived from an EMBL/GenBank/DDBJ whole genome shotgun (WGS) entry which is preliminary data.</text>
</comment>
<dbReference type="PANTHER" id="PTHR33175">
    <property type="entry name" value="DNA-BINDING PROTEIN HU"/>
    <property type="match status" value="1"/>
</dbReference>
<dbReference type="EMBL" id="ADMG01000049">
    <property type="protein sequence ID" value="EKB30233.1"/>
    <property type="molecule type" value="Genomic_DNA"/>
</dbReference>
<accession>K1JUC7</accession>
<dbReference type="GO" id="GO:0005829">
    <property type="term" value="C:cytosol"/>
    <property type="evidence" value="ECO:0007669"/>
    <property type="project" value="TreeGrafter"/>
</dbReference>
<dbReference type="GO" id="GO:0003677">
    <property type="term" value="F:DNA binding"/>
    <property type="evidence" value="ECO:0007669"/>
    <property type="project" value="UniProtKB-KW"/>
</dbReference>
<dbReference type="SUPFAM" id="SSF47729">
    <property type="entry name" value="IHF-like DNA-binding proteins"/>
    <property type="match status" value="1"/>
</dbReference>
<dbReference type="eggNOG" id="COG0776">
    <property type="taxonomic scope" value="Bacteria"/>
</dbReference>
<reference evidence="5 6" key="1">
    <citation type="submission" date="2012-05" db="EMBL/GenBank/DDBJ databases">
        <title>The Genome Sequence of Sutterella wadsworthensis 2_1_59BFAA.</title>
        <authorList>
            <consortium name="The Broad Institute Genome Sequencing Platform"/>
            <person name="Earl A."/>
            <person name="Ward D."/>
            <person name="Feldgarden M."/>
            <person name="Gevers D."/>
            <person name="Daigneault M."/>
            <person name="Strauss J."/>
            <person name="Allen-Vercoe E."/>
            <person name="Walker B."/>
            <person name="Young S.K."/>
            <person name="Zeng Q."/>
            <person name="Gargeya S."/>
            <person name="Fitzgerald M."/>
            <person name="Haas B."/>
            <person name="Abouelleil A."/>
            <person name="Alvarado L."/>
            <person name="Arachchi H.M."/>
            <person name="Berlin A.M."/>
            <person name="Chapman S.B."/>
            <person name="Goldberg J."/>
            <person name="Griggs A."/>
            <person name="Gujja S."/>
            <person name="Hansen M."/>
            <person name="Howarth C."/>
            <person name="Imamovic A."/>
            <person name="Larimer J."/>
            <person name="McCowen C."/>
            <person name="Montmayeur A."/>
            <person name="Murphy C."/>
            <person name="Neiman D."/>
            <person name="Pearson M."/>
            <person name="Priest M."/>
            <person name="Roberts A."/>
            <person name="Saif S."/>
            <person name="Shea T."/>
            <person name="Sisk P."/>
            <person name="Sykes S."/>
            <person name="Wortman J."/>
            <person name="Nusbaum C."/>
            <person name="Birren B."/>
        </authorList>
    </citation>
    <scope>NUCLEOTIDE SEQUENCE [LARGE SCALE GENOMIC DNA]</scope>
    <source>
        <strain evidence="5 6">2_1_59BFAA</strain>
    </source>
</reference>
<dbReference type="PATRIC" id="fig|742823.3.peg.2179"/>
<dbReference type="HOGENOM" id="CLU_105066_3_3_4"/>
<dbReference type="InterPro" id="IPR010992">
    <property type="entry name" value="IHF-like_DNA-bd_dom_sf"/>
</dbReference>
<evidence type="ECO:0000313" key="6">
    <source>
        <dbReference type="Proteomes" id="UP000005835"/>
    </source>
</evidence>
<dbReference type="Gene3D" id="4.10.520.10">
    <property type="entry name" value="IHF-like DNA-binding proteins"/>
    <property type="match status" value="1"/>
</dbReference>
<keyword evidence="3" id="KW-0238">DNA-binding</keyword>
<dbReference type="GO" id="GO:0030261">
    <property type="term" value="P:chromosome condensation"/>
    <property type="evidence" value="ECO:0007669"/>
    <property type="project" value="UniProtKB-KW"/>
</dbReference>
<sequence>MNKKEIAQAVAERLVLSPSLVEGIVDAVHEEIVEAMARGERVTFWNFGRWELKTTAARVGREFKTGKSVVIPERNKVCFTASPNLVAAVEDAMKTL</sequence>
<dbReference type="InterPro" id="IPR000119">
    <property type="entry name" value="Hist_DNA-bd"/>
</dbReference>
<evidence type="ECO:0000256" key="4">
    <source>
        <dbReference type="RuleBase" id="RU003939"/>
    </source>
</evidence>
<gene>
    <name evidence="5" type="ORF">HMPREF9465_02168</name>
</gene>
<proteinExistence type="inferred from homology"/>
<organism evidence="5 6">
    <name type="scientific">Sutterella wadsworthensis 2_1_59BFAA</name>
    <dbReference type="NCBI Taxonomy" id="742823"/>
    <lineage>
        <taxon>Bacteria</taxon>
        <taxon>Pseudomonadati</taxon>
        <taxon>Pseudomonadota</taxon>
        <taxon>Betaproteobacteria</taxon>
        <taxon>Burkholderiales</taxon>
        <taxon>Sutterellaceae</taxon>
        <taxon>Sutterella</taxon>
    </lineage>
</organism>
<dbReference type="SMART" id="SM00411">
    <property type="entry name" value="BHL"/>
    <property type="match status" value="1"/>
</dbReference>
<dbReference type="GO" id="GO:0030527">
    <property type="term" value="F:structural constituent of chromatin"/>
    <property type="evidence" value="ECO:0007669"/>
    <property type="project" value="InterPro"/>
</dbReference>
<dbReference type="AlphaFoldDB" id="K1JUC7"/>
<keyword evidence="6" id="KW-1185">Reference proteome</keyword>
<evidence type="ECO:0008006" key="7">
    <source>
        <dbReference type="Google" id="ProtNLM"/>
    </source>
</evidence>
<protein>
    <recommendedName>
        <fullName evidence="7">DNA-binding protein HU</fullName>
    </recommendedName>
</protein>
<dbReference type="Pfam" id="PF00216">
    <property type="entry name" value="Bac_DNA_binding"/>
    <property type="match status" value="1"/>
</dbReference>
<name>K1JUC7_9BURK</name>
<dbReference type="Proteomes" id="UP000005835">
    <property type="component" value="Unassembled WGS sequence"/>
</dbReference>
<evidence type="ECO:0000313" key="5">
    <source>
        <dbReference type="EMBL" id="EKB30233.1"/>
    </source>
</evidence>
<keyword evidence="2" id="KW-0226">DNA condensation</keyword>
<evidence type="ECO:0000256" key="3">
    <source>
        <dbReference type="ARBA" id="ARBA00023125"/>
    </source>
</evidence>
<dbReference type="PANTHER" id="PTHR33175:SF3">
    <property type="entry name" value="DNA-BINDING PROTEIN HU-BETA"/>
    <property type="match status" value="1"/>
</dbReference>
<evidence type="ECO:0000256" key="2">
    <source>
        <dbReference type="ARBA" id="ARBA00023067"/>
    </source>
</evidence>
<evidence type="ECO:0000256" key="1">
    <source>
        <dbReference type="ARBA" id="ARBA00010529"/>
    </source>
</evidence>